<evidence type="ECO:0000256" key="4">
    <source>
        <dbReference type="ARBA" id="ARBA00022475"/>
    </source>
</evidence>
<protein>
    <submittedName>
        <fullName evidence="12">Amino acid ABC transporter substrate-binding protein, PAAT family /amino acid ABC transporter membrane protein, PAAT family</fullName>
    </submittedName>
</protein>
<dbReference type="Pfam" id="PF00528">
    <property type="entry name" value="BPD_transp_1"/>
    <property type="match status" value="1"/>
</dbReference>
<feature type="transmembrane region" description="Helical" evidence="9">
    <location>
        <begin position="299"/>
        <end position="319"/>
    </location>
</feature>
<feature type="chain" id="PRO_5011732454" evidence="10">
    <location>
        <begin position="29"/>
        <end position="492"/>
    </location>
</feature>
<dbReference type="Gene3D" id="1.10.3720.10">
    <property type="entry name" value="MetI-like"/>
    <property type="match status" value="1"/>
</dbReference>
<evidence type="ECO:0000313" key="12">
    <source>
        <dbReference type="EMBL" id="SES06111.1"/>
    </source>
</evidence>
<keyword evidence="5 9" id="KW-0812">Transmembrane</keyword>
<dbReference type="PROSITE" id="PS50928">
    <property type="entry name" value="ABC_TM1"/>
    <property type="match status" value="1"/>
</dbReference>
<feature type="transmembrane region" description="Helical" evidence="9">
    <location>
        <begin position="456"/>
        <end position="478"/>
    </location>
</feature>
<dbReference type="InterPro" id="IPR043429">
    <property type="entry name" value="ArtM/GltK/GlnP/TcyL/YhdX-like"/>
</dbReference>
<dbReference type="EMBL" id="FOHA01000024">
    <property type="protein sequence ID" value="SES06111.1"/>
    <property type="molecule type" value="Genomic_DNA"/>
</dbReference>
<dbReference type="RefSeq" id="WP_092653950.1">
    <property type="nucleotide sequence ID" value="NZ_FOHA01000024.1"/>
</dbReference>
<keyword evidence="4" id="KW-1003">Cell membrane</keyword>
<dbReference type="InterPro" id="IPR010065">
    <property type="entry name" value="AA_ABC_transptr_permease_3TM"/>
</dbReference>
<keyword evidence="13" id="KW-1185">Reference proteome</keyword>
<dbReference type="GO" id="GO:0006865">
    <property type="term" value="P:amino acid transport"/>
    <property type="evidence" value="ECO:0007669"/>
    <property type="project" value="UniProtKB-KW"/>
</dbReference>
<comment type="subcellular location">
    <subcellularLocation>
        <location evidence="1 9">Cell membrane</location>
        <topology evidence="1 9">Multi-pass membrane protein</topology>
    </subcellularLocation>
</comment>
<evidence type="ECO:0000256" key="10">
    <source>
        <dbReference type="SAM" id="SignalP"/>
    </source>
</evidence>
<accession>A0A1H9UA24</accession>
<dbReference type="PANTHER" id="PTHR30614">
    <property type="entry name" value="MEMBRANE COMPONENT OF AMINO ACID ABC TRANSPORTER"/>
    <property type="match status" value="1"/>
</dbReference>
<dbReference type="CDD" id="cd06261">
    <property type="entry name" value="TM_PBP2"/>
    <property type="match status" value="1"/>
</dbReference>
<dbReference type="InterPro" id="IPR001638">
    <property type="entry name" value="Solute-binding_3/MltF_N"/>
</dbReference>
<dbReference type="PANTHER" id="PTHR30614:SF20">
    <property type="entry name" value="GLUTAMINE TRANSPORT SYSTEM PERMEASE PROTEIN GLNP"/>
    <property type="match status" value="1"/>
</dbReference>
<dbReference type="NCBIfam" id="TIGR01726">
    <property type="entry name" value="HEQRo_perm_3TM"/>
    <property type="match status" value="1"/>
</dbReference>
<dbReference type="Gene3D" id="3.40.190.10">
    <property type="entry name" value="Periplasmic binding protein-like II"/>
    <property type="match status" value="2"/>
</dbReference>
<dbReference type="InterPro" id="IPR035906">
    <property type="entry name" value="MetI-like_sf"/>
</dbReference>
<dbReference type="GO" id="GO:0022857">
    <property type="term" value="F:transmembrane transporter activity"/>
    <property type="evidence" value="ECO:0007669"/>
    <property type="project" value="InterPro"/>
</dbReference>
<dbReference type="GO" id="GO:0043190">
    <property type="term" value="C:ATP-binding cassette (ABC) transporter complex"/>
    <property type="evidence" value="ECO:0007669"/>
    <property type="project" value="InterPro"/>
</dbReference>
<comment type="similarity">
    <text evidence="2">Belongs to the binding-protein-dependent transport system permease family. HisMQ subfamily.</text>
</comment>
<keyword evidence="8 9" id="KW-0472">Membrane</keyword>
<dbReference type="STRING" id="142588.SAMN04488559_12427"/>
<reference evidence="12 13" key="1">
    <citation type="submission" date="2016-10" db="EMBL/GenBank/DDBJ databases">
        <authorList>
            <person name="de Groot N.N."/>
        </authorList>
    </citation>
    <scope>NUCLEOTIDE SEQUENCE [LARGE SCALE GENOMIC DNA]</scope>
    <source>
        <strain evidence="12 13">DSM 13760</strain>
    </source>
</reference>
<evidence type="ECO:0000313" key="13">
    <source>
        <dbReference type="Proteomes" id="UP000198948"/>
    </source>
</evidence>
<dbReference type="SMART" id="SM00062">
    <property type="entry name" value="PBPb"/>
    <property type="match status" value="1"/>
</dbReference>
<sequence>MKRKGLIRSMLVSLIVLMQLLFVAPVFAKEDTSLQDIKDKGTLIIGTSADYPPYEFHTIIDGKDTIVGMDVKIAEQIAKDLGVKLEFRDMDFDGLLAALETGKVDIIMAGMNPTPERQNSVDFSDIYYTGGQFLLVRKEDEGKYQNLDDLAGRKIGVQKSTMQEAAAKEQIKEPNIQGLAKVTDLVLALTTKKVDAVVLEEPSALEYAKSNSDVLAVDPGFQLDVAQQGSAIAVKKGSPSLIAAINDTLATIKAENKIADYLSEVDQYTETPAADGEKQAATPLINYWQYYLTGTGNTVLIAGVSVIFGSILGFFLALMRLSPRKLIRIPASAYVEFVRGTPMMIQVMFIYFGLGYIVNIPAMIAGIIAVSLNSGAYVCEIVRSGINAVEQGQVEAARSLGMTQKTAMRYIIFPQALKNIWPALGNEFISVIKESSVVSIIGVSDLIFQTSVVRGITYQAIAPIAVTMVIYFILTFSLTKLLNFYERKLNHA</sequence>
<evidence type="ECO:0000259" key="11">
    <source>
        <dbReference type="PROSITE" id="PS50928"/>
    </source>
</evidence>
<dbReference type="InterPro" id="IPR000515">
    <property type="entry name" value="MetI-like"/>
</dbReference>
<dbReference type="AlphaFoldDB" id="A0A1H9UA24"/>
<dbReference type="SUPFAM" id="SSF53850">
    <property type="entry name" value="Periplasmic binding protein-like II"/>
    <property type="match status" value="1"/>
</dbReference>
<evidence type="ECO:0000256" key="7">
    <source>
        <dbReference type="ARBA" id="ARBA00022989"/>
    </source>
</evidence>
<keyword evidence="3 9" id="KW-0813">Transport</keyword>
<organism evidence="12 13">
    <name type="scientific">Isobaculum melis</name>
    <dbReference type="NCBI Taxonomy" id="142588"/>
    <lineage>
        <taxon>Bacteria</taxon>
        <taxon>Bacillati</taxon>
        <taxon>Bacillota</taxon>
        <taxon>Bacilli</taxon>
        <taxon>Lactobacillales</taxon>
        <taxon>Carnobacteriaceae</taxon>
        <taxon>Isobaculum</taxon>
    </lineage>
</organism>
<proteinExistence type="inferred from homology"/>
<evidence type="ECO:0000256" key="6">
    <source>
        <dbReference type="ARBA" id="ARBA00022970"/>
    </source>
</evidence>
<feature type="domain" description="ABC transmembrane type-1" evidence="11">
    <location>
        <begin position="295"/>
        <end position="479"/>
    </location>
</feature>
<dbReference type="FunFam" id="1.10.3720.10:FF:000033">
    <property type="entry name" value="Polar amino acid ABC transporter permease"/>
    <property type="match status" value="1"/>
</dbReference>
<feature type="signal peptide" evidence="10">
    <location>
        <begin position="1"/>
        <end position="28"/>
    </location>
</feature>
<evidence type="ECO:0000256" key="9">
    <source>
        <dbReference type="RuleBase" id="RU363032"/>
    </source>
</evidence>
<keyword evidence="6" id="KW-0029">Amino-acid transport</keyword>
<dbReference type="OrthoDB" id="9811552at2"/>
<name>A0A1H9UA24_9LACT</name>
<dbReference type="Proteomes" id="UP000198948">
    <property type="component" value="Unassembled WGS sequence"/>
</dbReference>
<gene>
    <name evidence="12" type="ORF">SAMN04488559_12427</name>
</gene>
<dbReference type="Pfam" id="PF00497">
    <property type="entry name" value="SBP_bac_3"/>
    <property type="match status" value="1"/>
</dbReference>
<evidence type="ECO:0000256" key="8">
    <source>
        <dbReference type="ARBA" id="ARBA00023136"/>
    </source>
</evidence>
<dbReference type="SUPFAM" id="SSF161098">
    <property type="entry name" value="MetI-like"/>
    <property type="match status" value="1"/>
</dbReference>
<evidence type="ECO:0000256" key="1">
    <source>
        <dbReference type="ARBA" id="ARBA00004651"/>
    </source>
</evidence>
<evidence type="ECO:0000256" key="2">
    <source>
        <dbReference type="ARBA" id="ARBA00010072"/>
    </source>
</evidence>
<keyword evidence="7 9" id="KW-1133">Transmembrane helix</keyword>
<evidence type="ECO:0000256" key="3">
    <source>
        <dbReference type="ARBA" id="ARBA00022448"/>
    </source>
</evidence>
<keyword evidence="10" id="KW-0732">Signal</keyword>
<feature type="transmembrane region" description="Helical" evidence="9">
    <location>
        <begin position="349"/>
        <end position="372"/>
    </location>
</feature>
<evidence type="ECO:0000256" key="5">
    <source>
        <dbReference type="ARBA" id="ARBA00022692"/>
    </source>
</evidence>